<dbReference type="Proteomes" id="UP001597097">
    <property type="component" value="Unassembled WGS sequence"/>
</dbReference>
<sequence length="54" mass="5936">MAFTHFGADLDATALPAPDPGVAHALKARSMSVRSRASKERRHPQQDLLQHNVM</sequence>
<feature type="region of interest" description="Disordered" evidence="1">
    <location>
        <begin position="1"/>
        <end position="20"/>
    </location>
</feature>
<gene>
    <name evidence="2" type="ORF">ACFSJ0_41025</name>
</gene>
<protein>
    <submittedName>
        <fullName evidence="2">Uncharacterized protein</fullName>
    </submittedName>
</protein>
<name>A0ABW4GM64_9ACTN</name>
<comment type="caution">
    <text evidence="2">The sequence shown here is derived from an EMBL/GenBank/DDBJ whole genome shotgun (WGS) entry which is preliminary data.</text>
</comment>
<keyword evidence="3" id="KW-1185">Reference proteome</keyword>
<accession>A0ABW4GM64</accession>
<proteinExistence type="predicted"/>
<dbReference type="EMBL" id="JBHUCM010000038">
    <property type="protein sequence ID" value="MFD1543484.1"/>
    <property type="molecule type" value="Genomic_DNA"/>
</dbReference>
<evidence type="ECO:0000313" key="3">
    <source>
        <dbReference type="Proteomes" id="UP001597097"/>
    </source>
</evidence>
<evidence type="ECO:0000256" key="1">
    <source>
        <dbReference type="SAM" id="MobiDB-lite"/>
    </source>
</evidence>
<dbReference type="RefSeq" id="WP_219529738.1">
    <property type="nucleotide sequence ID" value="NZ_JAHKRM010000007.1"/>
</dbReference>
<evidence type="ECO:0000313" key="2">
    <source>
        <dbReference type="EMBL" id="MFD1543484.1"/>
    </source>
</evidence>
<reference evidence="3" key="1">
    <citation type="journal article" date="2019" name="Int. J. Syst. Evol. Microbiol.">
        <title>The Global Catalogue of Microorganisms (GCM) 10K type strain sequencing project: providing services to taxonomists for standard genome sequencing and annotation.</title>
        <authorList>
            <consortium name="The Broad Institute Genomics Platform"/>
            <consortium name="The Broad Institute Genome Sequencing Center for Infectious Disease"/>
            <person name="Wu L."/>
            <person name="Ma J."/>
        </authorList>
    </citation>
    <scope>NUCLEOTIDE SEQUENCE [LARGE SCALE GENOMIC DNA]</scope>
    <source>
        <strain evidence="3">CGMCC 1.15399</strain>
    </source>
</reference>
<feature type="region of interest" description="Disordered" evidence="1">
    <location>
        <begin position="28"/>
        <end position="54"/>
    </location>
</feature>
<organism evidence="2 3">
    <name type="scientific">Nonomuraea guangzhouensis</name>
    <dbReference type="NCBI Taxonomy" id="1291555"/>
    <lineage>
        <taxon>Bacteria</taxon>
        <taxon>Bacillati</taxon>
        <taxon>Actinomycetota</taxon>
        <taxon>Actinomycetes</taxon>
        <taxon>Streptosporangiales</taxon>
        <taxon>Streptosporangiaceae</taxon>
        <taxon>Nonomuraea</taxon>
    </lineage>
</organism>